<feature type="domain" description="HTH gntR-type" evidence="5">
    <location>
        <begin position="3"/>
        <end position="71"/>
    </location>
</feature>
<evidence type="ECO:0000259" key="5">
    <source>
        <dbReference type="PROSITE" id="PS50949"/>
    </source>
</evidence>
<dbReference type="SUPFAM" id="SSF48008">
    <property type="entry name" value="GntR ligand-binding domain-like"/>
    <property type="match status" value="1"/>
</dbReference>
<evidence type="ECO:0000313" key="7">
    <source>
        <dbReference type="Proteomes" id="UP000587002"/>
    </source>
</evidence>
<dbReference type="InterPro" id="IPR011711">
    <property type="entry name" value="GntR_C"/>
</dbReference>
<dbReference type="PRINTS" id="PR00035">
    <property type="entry name" value="HTHGNTR"/>
</dbReference>
<evidence type="ECO:0000313" key="6">
    <source>
        <dbReference type="EMBL" id="NYI85263.1"/>
    </source>
</evidence>
<keyword evidence="1" id="KW-0805">Transcription regulation</keyword>
<sequence length="234" mass="25732">MRMSLPDDLAEQLLGAIIEGTYPPGAALPTEAELAEQFSVSRLTVREAVKVLRAQNVVRVQRGRGTYVNPPAQWTALDPMIRAATRAGRVVSESLIEARRLLEVGAAELAATKRTEDHLAQLREQLQDMRTADETGDVELFVSADIAFHDTVMQATGNAFIPLMFEPFGRLLVEGRRETSAVGAIRTNAIAEHGKVLRALESGDPNRARRAMSDHLAQTADDLRTHVTDEREAR</sequence>
<proteinExistence type="predicted"/>
<gene>
    <name evidence="6" type="ORF">HNR68_003893</name>
</gene>
<reference evidence="6 7" key="1">
    <citation type="submission" date="2020-07" db="EMBL/GenBank/DDBJ databases">
        <title>Sequencing the genomes of 1000 actinobacteria strains.</title>
        <authorList>
            <person name="Klenk H.-P."/>
        </authorList>
    </citation>
    <scope>NUCLEOTIDE SEQUENCE [LARGE SCALE GENOMIC DNA]</scope>
    <source>
        <strain evidence="6 7">DSM 44065</strain>
    </source>
</reference>
<organism evidence="6 7">
    <name type="scientific">Saccharopolyspora hordei</name>
    <dbReference type="NCBI Taxonomy" id="1838"/>
    <lineage>
        <taxon>Bacteria</taxon>
        <taxon>Bacillati</taxon>
        <taxon>Actinomycetota</taxon>
        <taxon>Actinomycetes</taxon>
        <taxon>Pseudonocardiales</taxon>
        <taxon>Pseudonocardiaceae</taxon>
        <taxon>Saccharopolyspora</taxon>
    </lineage>
</organism>
<accession>A0A853AQM6</accession>
<dbReference type="CDD" id="cd07377">
    <property type="entry name" value="WHTH_GntR"/>
    <property type="match status" value="1"/>
</dbReference>
<dbReference type="InterPro" id="IPR008920">
    <property type="entry name" value="TF_FadR/GntR_C"/>
</dbReference>
<dbReference type="GO" id="GO:0003700">
    <property type="term" value="F:DNA-binding transcription factor activity"/>
    <property type="evidence" value="ECO:0007669"/>
    <property type="project" value="InterPro"/>
</dbReference>
<dbReference type="Proteomes" id="UP000587002">
    <property type="component" value="Unassembled WGS sequence"/>
</dbReference>
<dbReference type="SMART" id="SM00895">
    <property type="entry name" value="FCD"/>
    <property type="match status" value="1"/>
</dbReference>
<evidence type="ECO:0000256" key="3">
    <source>
        <dbReference type="ARBA" id="ARBA00023163"/>
    </source>
</evidence>
<dbReference type="PANTHER" id="PTHR43537:SF5">
    <property type="entry name" value="UXU OPERON TRANSCRIPTIONAL REGULATOR"/>
    <property type="match status" value="1"/>
</dbReference>
<dbReference type="InterPro" id="IPR036388">
    <property type="entry name" value="WH-like_DNA-bd_sf"/>
</dbReference>
<dbReference type="Gene3D" id="1.20.120.530">
    <property type="entry name" value="GntR ligand-binding domain-like"/>
    <property type="match status" value="1"/>
</dbReference>
<dbReference type="SMART" id="SM00345">
    <property type="entry name" value="HTH_GNTR"/>
    <property type="match status" value="1"/>
</dbReference>
<dbReference type="PANTHER" id="PTHR43537">
    <property type="entry name" value="TRANSCRIPTIONAL REGULATOR, GNTR FAMILY"/>
    <property type="match status" value="1"/>
</dbReference>
<comment type="caution">
    <text evidence="6">The sequence shown here is derived from an EMBL/GenBank/DDBJ whole genome shotgun (WGS) entry which is preliminary data.</text>
</comment>
<dbReference type="AlphaFoldDB" id="A0A853AQM6"/>
<dbReference type="Gene3D" id="1.10.10.10">
    <property type="entry name" value="Winged helix-like DNA-binding domain superfamily/Winged helix DNA-binding domain"/>
    <property type="match status" value="1"/>
</dbReference>
<dbReference type="Pfam" id="PF00392">
    <property type="entry name" value="GntR"/>
    <property type="match status" value="1"/>
</dbReference>
<keyword evidence="7" id="KW-1185">Reference proteome</keyword>
<evidence type="ECO:0000256" key="1">
    <source>
        <dbReference type="ARBA" id="ARBA00023015"/>
    </source>
</evidence>
<dbReference type="PROSITE" id="PS50949">
    <property type="entry name" value="HTH_GNTR"/>
    <property type="match status" value="1"/>
</dbReference>
<dbReference type="Pfam" id="PF07729">
    <property type="entry name" value="FCD"/>
    <property type="match status" value="1"/>
</dbReference>
<dbReference type="SUPFAM" id="SSF46785">
    <property type="entry name" value="Winged helix' DNA-binding domain"/>
    <property type="match status" value="1"/>
</dbReference>
<keyword evidence="3" id="KW-0804">Transcription</keyword>
<dbReference type="EMBL" id="JACCFJ010000001">
    <property type="protein sequence ID" value="NYI85263.1"/>
    <property type="molecule type" value="Genomic_DNA"/>
</dbReference>
<dbReference type="GO" id="GO:0003677">
    <property type="term" value="F:DNA binding"/>
    <property type="evidence" value="ECO:0007669"/>
    <property type="project" value="UniProtKB-KW"/>
</dbReference>
<protein>
    <submittedName>
        <fullName evidence="6">DNA-binding FadR family transcriptional regulator</fullName>
    </submittedName>
</protein>
<feature type="region of interest" description="Disordered" evidence="4">
    <location>
        <begin position="215"/>
        <end position="234"/>
    </location>
</feature>
<keyword evidence="2 6" id="KW-0238">DNA-binding</keyword>
<evidence type="ECO:0000256" key="4">
    <source>
        <dbReference type="SAM" id="MobiDB-lite"/>
    </source>
</evidence>
<dbReference type="InterPro" id="IPR000524">
    <property type="entry name" value="Tscrpt_reg_HTH_GntR"/>
</dbReference>
<name>A0A853AQM6_9PSEU</name>
<feature type="compositionally biased region" description="Basic and acidic residues" evidence="4">
    <location>
        <begin position="221"/>
        <end position="234"/>
    </location>
</feature>
<dbReference type="InterPro" id="IPR036390">
    <property type="entry name" value="WH_DNA-bd_sf"/>
</dbReference>
<evidence type="ECO:0000256" key="2">
    <source>
        <dbReference type="ARBA" id="ARBA00023125"/>
    </source>
</evidence>